<dbReference type="AlphaFoldDB" id="A0A0D9XBL1"/>
<name>A0A0D9XBL1_9ORYZ</name>
<accession>A0A0D9XBL1</accession>
<dbReference type="HOGENOM" id="CLU_2267651_0_0_1"/>
<evidence type="ECO:0000313" key="2">
    <source>
        <dbReference type="EnsemblPlants" id="LPERR09G01330.2"/>
    </source>
</evidence>
<dbReference type="Proteomes" id="UP000032180">
    <property type="component" value="Chromosome 9"/>
</dbReference>
<sequence>MMGAASQIRATDPATTAFGNLGSRILPFSTVTPLITAARRPSMPHCRDDGPGWPALPARSAPSNLQRRRSATWAAGSTPHTRSAAPCPSRPRHDSDSLSLRAE</sequence>
<feature type="region of interest" description="Disordered" evidence="1">
    <location>
        <begin position="1"/>
        <end position="21"/>
    </location>
</feature>
<reference evidence="2" key="3">
    <citation type="submission" date="2015-04" db="UniProtKB">
        <authorList>
            <consortium name="EnsemblPlants"/>
        </authorList>
    </citation>
    <scope>IDENTIFICATION</scope>
</reference>
<evidence type="ECO:0000256" key="1">
    <source>
        <dbReference type="SAM" id="MobiDB-lite"/>
    </source>
</evidence>
<feature type="region of interest" description="Disordered" evidence="1">
    <location>
        <begin position="39"/>
        <end position="103"/>
    </location>
</feature>
<keyword evidence="3" id="KW-1185">Reference proteome</keyword>
<dbReference type="EnsemblPlants" id="LPERR09G01330.2">
    <property type="protein sequence ID" value="LPERR09G01330.2"/>
    <property type="gene ID" value="LPERR09G01330"/>
</dbReference>
<reference evidence="3" key="2">
    <citation type="submission" date="2013-12" db="EMBL/GenBank/DDBJ databases">
        <authorList>
            <person name="Yu Y."/>
            <person name="Lee S."/>
            <person name="de Baynast K."/>
            <person name="Wissotski M."/>
            <person name="Liu L."/>
            <person name="Talag J."/>
            <person name="Goicoechea J."/>
            <person name="Angelova A."/>
            <person name="Jetty R."/>
            <person name="Kudrna D."/>
            <person name="Golser W."/>
            <person name="Rivera L."/>
            <person name="Zhang J."/>
            <person name="Wing R."/>
        </authorList>
    </citation>
    <scope>NUCLEOTIDE SEQUENCE</scope>
</reference>
<proteinExistence type="predicted"/>
<dbReference type="Gramene" id="LPERR09G01330.2">
    <property type="protein sequence ID" value="LPERR09G01330.2"/>
    <property type="gene ID" value="LPERR09G01330"/>
</dbReference>
<feature type="compositionally biased region" description="Basic and acidic residues" evidence="1">
    <location>
        <begin position="91"/>
        <end position="103"/>
    </location>
</feature>
<organism evidence="2 3">
    <name type="scientific">Leersia perrieri</name>
    <dbReference type="NCBI Taxonomy" id="77586"/>
    <lineage>
        <taxon>Eukaryota</taxon>
        <taxon>Viridiplantae</taxon>
        <taxon>Streptophyta</taxon>
        <taxon>Embryophyta</taxon>
        <taxon>Tracheophyta</taxon>
        <taxon>Spermatophyta</taxon>
        <taxon>Magnoliopsida</taxon>
        <taxon>Liliopsida</taxon>
        <taxon>Poales</taxon>
        <taxon>Poaceae</taxon>
        <taxon>BOP clade</taxon>
        <taxon>Oryzoideae</taxon>
        <taxon>Oryzeae</taxon>
        <taxon>Oryzinae</taxon>
        <taxon>Leersia</taxon>
    </lineage>
</organism>
<reference evidence="2 3" key="1">
    <citation type="submission" date="2012-08" db="EMBL/GenBank/DDBJ databases">
        <title>Oryza genome evolution.</title>
        <authorList>
            <person name="Wing R.A."/>
        </authorList>
    </citation>
    <scope>NUCLEOTIDE SEQUENCE</scope>
</reference>
<protein>
    <submittedName>
        <fullName evidence="2">Uncharacterized protein</fullName>
    </submittedName>
</protein>
<evidence type="ECO:0000313" key="3">
    <source>
        <dbReference type="Proteomes" id="UP000032180"/>
    </source>
</evidence>